<dbReference type="SUPFAM" id="SSF51735">
    <property type="entry name" value="NAD(P)-binding Rossmann-fold domains"/>
    <property type="match status" value="1"/>
</dbReference>
<dbReference type="PROSITE" id="PS00061">
    <property type="entry name" value="ADH_SHORT"/>
    <property type="match status" value="1"/>
</dbReference>
<dbReference type="PANTHER" id="PTHR43976:SF16">
    <property type="entry name" value="SHORT-CHAIN DEHYDROGENASE_REDUCTASE FAMILY PROTEIN"/>
    <property type="match status" value="1"/>
</dbReference>
<organism evidence="5 6">
    <name type="scientific">Obba rivulosa</name>
    <dbReference type="NCBI Taxonomy" id="1052685"/>
    <lineage>
        <taxon>Eukaryota</taxon>
        <taxon>Fungi</taxon>
        <taxon>Dikarya</taxon>
        <taxon>Basidiomycota</taxon>
        <taxon>Agaricomycotina</taxon>
        <taxon>Agaricomycetes</taxon>
        <taxon>Polyporales</taxon>
        <taxon>Gelatoporiaceae</taxon>
        <taxon>Obba</taxon>
    </lineage>
</organism>
<evidence type="ECO:0000256" key="3">
    <source>
        <dbReference type="ARBA" id="ARBA00023002"/>
    </source>
</evidence>
<dbReference type="InterPro" id="IPR020904">
    <property type="entry name" value="Sc_DH/Rdtase_CS"/>
</dbReference>
<evidence type="ECO:0000256" key="2">
    <source>
        <dbReference type="ARBA" id="ARBA00022857"/>
    </source>
</evidence>
<dbReference type="OrthoDB" id="1274115at2759"/>
<gene>
    <name evidence="5" type="ORF">OBBRIDRAFT_793475</name>
</gene>
<dbReference type="PRINTS" id="PR00081">
    <property type="entry name" value="GDHRDH"/>
</dbReference>
<accession>A0A8E2ATT2</accession>
<dbReference type="AlphaFoldDB" id="A0A8E2ATT2"/>
<name>A0A8E2ATT2_9APHY</name>
<protein>
    <submittedName>
        <fullName evidence="5">NAD-P-binding protein</fullName>
    </submittedName>
</protein>
<dbReference type="PRINTS" id="PR00080">
    <property type="entry name" value="SDRFAMILY"/>
</dbReference>
<dbReference type="Pfam" id="PF00106">
    <property type="entry name" value="adh_short"/>
    <property type="match status" value="1"/>
</dbReference>
<evidence type="ECO:0000313" key="6">
    <source>
        <dbReference type="Proteomes" id="UP000250043"/>
    </source>
</evidence>
<dbReference type="InterPro" id="IPR036291">
    <property type="entry name" value="NAD(P)-bd_dom_sf"/>
</dbReference>
<dbReference type="PANTHER" id="PTHR43976">
    <property type="entry name" value="SHORT CHAIN DEHYDROGENASE"/>
    <property type="match status" value="1"/>
</dbReference>
<sequence>MASPKVWFITGASSGLGRAMTEHVLSNGDIAVATLRTPSTLSELSAQHPASRLLVLPLDVTQPDAVAGAFAQARAAFGRVDVVFNNAGYVLVSEVESAAEREADARALFEVNFWGALRVSQAAVAFFREVNQPCGGWLLQVSSTAALGVTPAGGFYSATKAALESVSEALAKELDPAWNVKVTIIEPGGIATSARSNQASIPQHPAYSQTFASAARARFANSQPTGDAAKAVEAMYKLASLPDPPLYFMLSKDPADNLKKKVEGRLADVEKYAAWSEDVFPTSS</sequence>
<comment type="similarity">
    <text evidence="1 4">Belongs to the short-chain dehydrogenases/reductases (SDR) family.</text>
</comment>
<dbReference type="EMBL" id="KV722408">
    <property type="protein sequence ID" value="OCH90233.1"/>
    <property type="molecule type" value="Genomic_DNA"/>
</dbReference>
<dbReference type="GO" id="GO:0016491">
    <property type="term" value="F:oxidoreductase activity"/>
    <property type="evidence" value="ECO:0007669"/>
    <property type="project" value="UniProtKB-KW"/>
</dbReference>
<dbReference type="InterPro" id="IPR002347">
    <property type="entry name" value="SDR_fam"/>
</dbReference>
<evidence type="ECO:0000256" key="4">
    <source>
        <dbReference type="RuleBase" id="RU000363"/>
    </source>
</evidence>
<proteinExistence type="inferred from homology"/>
<reference evidence="5 6" key="1">
    <citation type="submission" date="2016-07" db="EMBL/GenBank/DDBJ databases">
        <title>Draft genome of the white-rot fungus Obba rivulosa 3A-2.</title>
        <authorList>
            <consortium name="DOE Joint Genome Institute"/>
            <person name="Miettinen O."/>
            <person name="Riley R."/>
            <person name="Acob R."/>
            <person name="Barry K."/>
            <person name="Cullen D."/>
            <person name="De Vries R."/>
            <person name="Hainaut M."/>
            <person name="Hatakka A."/>
            <person name="Henrissat B."/>
            <person name="Hilden K."/>
            <person name="Kuo R."/>
            <person name="Labutti K."/>
            <person name="Lipzen A."/>
            <person name="Makela M.R."/>
            <person name="Sandor L."/>
            <person name="Spatafora J.W."/>
            <person name="Grigoriev I.V."/>
            <person name="Hibbett D.S."/>
        </authorList>
    </citation>
    <scope>NUCLEOTIDE SEQUENCE [LARGE SCALE GENOMIC DNA]</scope>
    <source>
        <strain evidence="5 6">3A-2</strain>
    </source>
</reference>
<dbReference type="Proteomes" id="UP000250043">
    <property type="component" value="Unassembled WGS sequence"/>
</dbReference>
<dbReference type="InterPro" id="IPR051911">
    <property type="entry name" value="SDR_oxidoreductase"/>
</dbReference>
<evidence type="ECO:0000256" key="1">
    <source>
        <dbReference type="ARBA" id="ARBA00006484"/>
    </source>
</evidence>
<dbReference type="Gene3D" id="3.40.50.720">
    <property type="entry name" value="NAD(P)-binding Rossmann-like Domain"/>
    <property type="match status" value="1"/>
</dbReference>
<evidence type="ECO:0000313" key="5">
    <source>
        <dbReference type="EMBL" id="OCH90233.1"/>
    </source>
</evidence>
<keyword evidence="2" id="KW-0521">NADP</keyword>
<keyword evidence="6" id="KW-1185">Reference proteome</keyword>
<keyword evidence="3" id="KW-0560">Oxidoreductase</keyword>